<gene>
    <name evidence="1" type="ORF">L1987_81249</name>
</gene>
<accession>A0ACB8YQK2</accession>
<name>A0ACB8YQK2_9ASTR</name>
<dbReference type="Proteomes" id="UP001056120">
    <property type="component" value="Linkage Group LG27"/>
</dbReference>
<organism evidence="1 2">
    <name type="scientific">Smallanthus sonchifolius</name>
    <dbReference type="NCBI Taxonomy" id="185202"/>
    <lineage>
        <taxon>Eukaryota</taxon>
        <taxon>Viridiplantae</taxon>
        <taxon>Streptophyta</taxon>
        <taxon>Embryophyta</taxon>
        <taxon>Tracheophyta</taxon>
        <taxon>Spermatophyta</taxon>
        <taxon>Magnoliopsida</taxon>
        <taxon>eudicotyledons</taxon>
        <taxon>Gunneridae</taxon>
        <taxon>Pentapetalae</taxon>
        <taxon>asterids</taxon>
        <taxon>campanulids</taxon>
        <taxon>Asterales</taxon>
        <taxon>Asteraceae</taxon>
        <taxon>Asteroideae</taxon>
        <taxon>Heliantheae alliance</taxon>
        <taxon>Millerieae</taxon>
        <taxon>Smallanthus</taxon>
    </lineage>
</organism>
<dbReference type="EMBL" id="CM042044">
    <property type="protein sequence ID" value="KAI3687552.1"/>
    <property type="molecule type" value="Genomic_DNA"/>
</dbReference>
<sequence>MEDVTEEDIKVITSVGPDDHVISGGVDSTVAATLDHKAIGDKLHCIFVDNGLLRYKEQERVMGTFERDLYLPVTCVDASVQFLSELKGVTDPDKKRKIIGMEFISVFDAFSQDLEKKIGKKSTCLVQWTLRILDVPMAFLKRHQFPGPGLAVRIPSDVTQGNALDILRHVEDETLMTWF</sequence>
<keyword evidence="2" id="KW-1185">Reference proteome</keyword>
<proteinExistence type="predicted"/>
<protein>
    <submittedName>
        <fullName evidence="1">Uncharacterized protein</fullName>
    </submittedName>
</protein>
<reference evidence="2" key="1">
    <citation type="journal article" date="2022" name="Mol. Ecol. Resour.">
        <title>The genomes of chicory, endive, great burdock and yacon provide insights into Asteraceae palaeo-polyploidization history and plant inulin production.</title>
        <authorList>
            <person name="Fan W."/>
            <person name="Wang S."/>
            <person name="Wang H."/>
            <person name="Wang A."/>
            <person name="Jiang F."/>
            <person name="Liu H."/>
            <person name="Zhao H."/>
            <person name="Xu D."/>
            <person name="Zhang Y."/>
        </authorList>
    </citation>
    <scope>NUCLEOTIDE SEQUENCE [LARGE SCALE GENOMIC DNA]</scope>
    <source>
        <strain evidence="2">cv. Yunnan</strain>
    </source>
</reference>
<reference evidence="1 2" key="2">
    <citation type="journal article" date="2022" name="Mol. Ecol. Resour.">
        <title>The genomes of chicory, endive, great burdock and yacon provide insights into Asteraceae paleo-polyploidization history and plant inulin production.</title>
        <authorList>
            <person name="Fan W."/>
            <person name="Wang S."/>
            <person name="Wang H."/>
            <person name="Wang A."/>
            <person name="Jiang F."/>
            <person name="Liu H."/>
            <person name="Zhao H."/>
            <person name="Xu D."/>
            <person name="Zhang Y."/>
        </authorList>
    </citation>
    <scope>NUCLEOTIDE SEQUENCE [LARGE SCALE GENOMIC DNA]</scope>
    <source>
        <strain evidence="2">cv. Yunnan</strain>
        <tissue evidence="1">Leaves</tissue>
    </source>
</reference>
<evidence type="ECO:0000313" key="1">
    <source>
        <dbReference type="EMBL" id="KAI3687552.1"/>
    </source>
</evidence>
<evidence type="ECO:0000313" key="2">
    <source>
        <dbReference type="Proteomes" id="UP001056120"/>
    </source>
</evidence>
<comment type="caution">
    <text evidence="1">The sequence shown here is derived from an EMBL/GenBank/DDBJ whole genome shotgun (WGS) entry which is preliminary data.</text>
</comment>